<sequence length="366" mass="40548">MNLNNCQRSVAVVDVNCAGRQAPLSDSNLKEAETSCPWILGFTESQDGNTRIYIEFQKDPTCGKQEALIALMELDDAAEVAGLRNVLPELLKVEREGRESCSQFLRNSLVSCVRYLRGRGYSKDLGITLCHLSSVIGSPVALRLGTIGRPSSCVLGRAGNIIVLAQRQDGPSFGVEEWASAMQVTDICYNNYLGNLQNTGPVPKGCWTTLPEPEVRELVLSPQDKFLVFGDSLFSKTIPADEVCRQVQSTTSPVATGKALSEMYSSLTNGKRECIAVIMLKSDVNQPVEEEVEKYRCWEFMLEQNHKLLFTKELETLHKTIVLTGEPPTTPTNADPGSWYTTALSKYKCPLPSHRGRYYCYGNKTE</sequence>
<gene>
    <name evidence="1" type="primary">AVEN_39095_1</name>
    <name evidence="1" type="ORF">CDAR_73851</name>
</gene>
<evidence type="ECO:0000313" key="2">
    <source>
        <dbReference type="Proteomes" id="UP001054837"/>
    </source>
</evidence>
<organism evidence="1 2">
    <name type="scientific">Caerostris darwini</name>
    <dbReference type="NCBI Taxonomy" id="1538125"/>
    <lineage>
        <taxon>Eukaryota</taxon>
        <taxon>Metazoa</taxon>
        <taxon>Ecdysozoa</taxon>
        <taxon>Arthropoda</taxon>
        <taxon>Chelicerata</taxon>
        <taxon>Arachnida</taxon>
        <taxon>Araneae</taxon>
        <taxon>Araneomorphae</taxon>
        <taxon>Entelegynae</taxon>
        <taxon>Araneoidea</taxon>
        <taxon>Araneidae</taxon>
        <taxon>Caerostris</taxon>
    </lineage>
</organism>
<dbReference type="AlphaFoldDB" id="A0AAV4MR40"/>
<proteinExistence type="predicted"/>
<accession>A0AAV4MR40</accession>
<dbReference type="Proteomes" id="UP001054837">
    <property type="component" value="Unassembled WGS sequence"/>
</dbReference>
<evidence type="ECO:0008006" key="3">
    <source>
        <dbReference type="Google" id="ProtNLM"/>
    </source>
</evidence>
<name>A0AAV4MR40_9ARAC</name>
<reference evidence="1 2" key="1">
    <citation type="submission" date="2021-06" db="EMBL/GenBank/DDBJ databases">
        <title>Caerostris darwini draft genome.</title>
        <authorList>
            <person name="Kono N."/>
            <person name="Arakawa K."/>
        </authorList>
    </citation>
    <scope>NUCLEOTIDE SEQUENCE [LARGE SCALE GENOMIC DNA]</scope>
</reference>
<dbReference type="EMBL" id="BPLQ01000771">
    <property type="protein sequence ID" value="GIX74818.1"/>
    <property type="molecule type" value="Genomic_DNA"/>
</dbReference>
<evidence type="ECO:0000313" key="1">
    <source>
        <dbReference type="EMBL" id="GIX74818.1"/>
    </source>
</evidence>
<comment type="caution">
    <text evidence="1">The sequence shown here is derived from an EMBL/GenBank/DDBJ whole genome shotgun (WGS) entry which is preliminary data.</text>
</comment>
<protein>
    <recommendedName>
        <fullName evidence="3">PPM-type phosphatase domain-containing protein</fullName>
    </recommendedName>
</protein>
<keyword evidence="2" id="KW-1185">Reference proteome</keyword>